<evidence type="ECO:0000256" key="2">
    <source>
        <dbReference type="SAM" id="SignalP"/>
    </source>
</evidence>
<dbReference type="Pfam" id="PF08856">
    <property type="entry name" value="DUF1826"/>
    <property type="match status" value="1"/>
</dbReference>
<evidence type="ECO:0000313" key="3">
    <source>
        <dbReference type="EMBL" id="CEM10196.1"/>
    </source>
</evidence>
<dbReference type="InterPro" id="IPR014955">
    <property type="entry name" value="DUF1826"/>
</dbReference>
<evidence type="ECO:0000256" key="1">
    <source>
        <dbReference type="SAM" id="MobiDB-lite"/>
    </source>
</evidence>
<feature type="region of interest" description="Disordered" evidence="1">
    <location>
        <begin position="302"/>
        <end position="347"/>
    </location>
</feature>
<feature type="compositionally biased region" description="Basic and acidic residues" evidence="1">
    <location>
        <begin position="315"/>
        <end position="329"/>
    </location>
</feature>
<evidence type="ECO:0008006" key="4">
    <source>
        <dbReference type="Google" id="ProtNLM"/>
    </source>
</evidence>
<feature type="region of interest" description="Disordered" evidence="1">
    <location>
        <begin position="377"/>
        <end position="399"/>
    </location>
</feature>
<gene>
    <name evidence="3" type="ORF">Cvel_16132</name>
</gene>
<reference evidence="3" key="1">
    <citation type="submission" date="2014-11" db="EMBL/GenBank/DDBJ databases">
        <authorList>
            <person name="Otto D Thomas"/>
            <person name="Naeem Raeece"/>
        </authorList>
    </citation>
    <scope>NUCLEOTIDE SEQUENCE</scope>
</reference>
<protein>
    <recommendedName>
        <fullName evidence="4">Fe2OG dioxygenase domain-containing protein</fullName>
    </recommendedName>
</protein>
<keyword evidence="2" id="KW-0732">Signal</keyword>
<sequence length="458" mass="49640">MGLLYLHSSRLSSMASLLLLFLPQSQPPVVEGFRLLPSNFPPVSTSHRPLCPEAAPLPRFHALSLHATKGDALTVNTPPTPSQGTRDLLHIGEGDGCLRTSPNTVSLNLVGDGQREWPSPLTASLGTPELFEFLQDPKKNALWLQRHGEPQLVEGQEEEENSSLLSRSRLVSFLDRLASLGPTGSFPSVRGPLRLDEVEGRLRSALMMLGDGDSGGGRGLMSEWDEEAAEALVRDITSSCVFLSEVGKAAGLQRDGKDLVDPSGVVLNFYSVTKQMCPLWHVDKTTFRLLMTLKGPGTEWVDERDIERSPSSGDFRVHLSEGDRERDTGPHNLRPISLLPSSSASSSPSFDFRTLMASSFGGLSLPSHLPVEGVPELSVQEGLDERADPKRKGPKRKRPYATGLLDGLLLKGAAVPGLERRAAVHRSPEVVLGEAGETVPSPRILLAVDLQSLEEETD</sequence>
<accession>A0A0G4FC43</accession>
<name>A0A0G4FC43_9ALVE</name>
<feature type="compositionally biased region" description="Low complexity" evidence="1">
    <location>
        <begin position="337"/>
        <end position="347"/>
    </location>
</feature>
<proteinExistence type="predicted"/>
<feature type="chain" id="PRO_5005188581" description="Fe2OG dioxygenase domain-containing protein" evidence="2">
    <location>
        <begin position="33"/>
        <end position="458"/>
    </location>
</feature>
<organism evidence="3">
    <name type="scientific">Chromera velia CCMP2878</name>
    <dbReference type="NCBI Taxonomy" id="1169474"/>
    <lineage>
        <taxon>Eukaryota</taxon>
        <taxon>Sar</taxon>
        <taxon>Alveolata</taxon>
        <taxon>Colpodellida</taxon>
        <taxon>Chromeraceae</taxon>
        <taxon>Chromera</taxon>
    </lineage>
</organism>
<dbReference type="EMBL" id="CDMZ01000251">
    <property type="protein sequence ID" value="CEM10196.1"/>
    <property type="molecule type" value="Genomic_DNA"/>
</dbReference>
<dbReference type="AlphaFoldDB" id="A0A0G4FC43"/>
<feature type="signal peptide" evidence="2">
    <location>
        <begin position="1"/>
        <end position="32"/>
    </location>
</feature>
<dbReference type="VEuPathDB" id="CryptoDB:Cvel_16132"/>